<evidence type="ECO:0000313" key="2">
    <source>
        <dbReference type="Proteomes" id="UP001058074"/>
    </source>
</evidence>
<keyword evidence="1" id="KW-0808">Transferase</keyword>
<protein>
    <submittedName>
        <fullName evidence="1">Glycosyl transferase</fullName>
    </submittedName>
</protein>
<accession>A0ACB5R7A9</accession>
<dbReference type="Proteomes" id="UP001058074">
    <property type="component" value="Unassembled WGS sequence"/>
</dbReference>
<name>A0ACB5R7A9_9CLOT</name>
<gene>
    <name evidence="1" type="ORF">rsdtw13_01840</name>
</gene>
<organism evidence="1 2">
    <name type="scientific">Inconstantimicrobium mannanitabidum</name>
    <dbReference type="NCBI Taxonomy" id="1604901"/>
    <lineage>
        <taxon>Bacteria</taxon>
        <taxon>Bacillati</taxon>
        <taxon>Bacillota</taxon>
        <taxon>Clostridia</taxon>
        <taxon>Eubacteriales</taxon>
        <taxon>Clostridiaceae</taxon>
        <taxon>Inconstantimicrobium</taxon>
    </lineage>
</organism>
<reference evidence="1" key="1">
    <citation type="journal article" date="2025" name="Int. J. Syst. Evol. Microbiol.">
        <title>Inconstantimicrobium mannanitabidum sp. nov., a novel member of the family Clostridiaceae isolated from anoxic soil under the treatment of reductive soil disinfestation.</title>
        <authorList>
            <person name="Ueki A."/>
            <person name="Tonouchi A."/>
            <person name="Honma S."/>
            <person name="Kaku N."/>
            <person name="Ueki K."/>
        </authorList>
    </citation>
    <scope>NUCLEOTIDE SEQUENCE</scope>
    <source>
        <strain evidence="1">TW13</strain>
    </source>
</reference>
<keyword evidence="2" id="KW-1185">Reference proteome</keyword>
<evidence type="ECO:0000313" key="1">
    <source>
        <dbReference type="EMBL" id="GKX64926.1"/>
    </source>
</evidence>
<proteinExistence type="predicted"/>
<sequence length="369" mass="41765">MKKLLILTTSTGEGHNQAANSLKEEFSNFDYEIIKYDFFYNSSKFINKVVVSGYEVSATKTPTIYGFFYHLTNFKYMNNILAPCFKIIDKNLAKYINTIKPDIIIATHPLAINILSRLKKNNSITVPVISIITDFEAHYTYISKNIDCYITGSKSTNSSLISKGIDETKVFDYGIPVRSAFYQIYEEIVTTRDCDYFTILLMSGSMGLSAIYSVIKELVKNPRKLRLIVVCGKNQHLKNKLTKHFSHDIPNKKIHILGYSDTVSELMDASDIIISKPGGLTVTESIRKQLPLVIPFVIPGQESQNTQFLINENCAIKLRHISDVNTIVNDLMDNPSKVLSMRKNLKRLGSNYSMEKIVALADNLIKNNN</sequence>
<comment type="caution">
    <text evidence="1">The sequence shown here is derived from an EMBL/GenBank/DDBJ whole genome shotgun (WGS) entry which is preliminary data.</text>
</comment>
<dbReference type="EMBL" id="BROD01000001">
    <property type="protein sequence ID" value="GKX64926.1"/>
    <property type="molecule type" value="Genomic_DNA"/>
</dbReference>